<evidence type="ECO:0000313" key="8">
    <source>
        <dbReference type="EMBL" id="ADV84001.1"/>
    </source>
</evidence>
<evidence type="ECO:0000256" key="4">
    <source>
        <dbReference type="ARBA" id="ARBA00023027"/>
    </source>
</evidence>
<dbReference type="PANTHER" id="PTHR43741">
    <property type="entry name" value="FMN-DEPENDENT NADH-AZOREDUCTASE 1"/>
    <property type="match status" value="1"/>
</dbReference>
<keyword evidence="1 6" id="KW-0285">Flavoprotein</keyword>
<evidence type="ECO:0000256" key="5">
    <source>
        <dbReference type="ARBA" id="ARBA00048542"/>
    </source>
</evidence>
<comment type="catalytic activity">
    <reaction evidence="6">
        <text>2 a quinone + NADH + H(+) = 2 a 1,4-benzosemiquinone + NAD(+)</text>
        <dbReference type="Rhea" id="RHEA:65952"/>
        <dbReference type="ChEBI" id="CHEBI:15378"/>
        <dbReference type="ChEBI" id="CHEBI:57540"/>
        <dbReference type="ChEBI" id="CHEBI:57945"/>
        <dbReference type="ChEBI" id="CHEBI:132124"/>
        <dbReference type="ChEBI" id="CHEBI:134225"/>
    </reaction>
</comment>
<dbReference type="GO" id="GO:0016652">
    <property type="term" value="F:oxidoreductase activity, acting on NAD(P)H as acceptor"/>
    <property type="evidence" value="ECO:0007669"/>
    <property type="project" value="UniProtKB-UniRule"/>
</dbReference>
<dbReference type="HAMAP" id="MF_01216">
    <property type="entry name" value="Azoreductase_type1"/>
    <property type="match status" value="1"/>
</dbReference>
<comment type="function">
    <text evidence="6">Quinone reductase that provides resistance to thiol-specific stress caused by electrophilic quinones.</text>
</comment>
<keyword evidence="9" id="KW-1185">Reference proteome</keyword>
<dbReference type="KEGG" id="tsa:AciPR4_3245"/>
<dbReference type="STRING" id="401053.AciPR4_3245"/>
<comment type="caution">
    <text evidence="6">Lacks conserved residue(s) required for the propagation of feature annotation.</text>
</comment>
<evidence type="ECO:0000256" key="6">
    <source>
        <dbReference type="HAMAP-Rule" id="MF_01216"/>
    </source>
</evidence>
<comment type="subunit">
    <text evidence="6">Homodimer.</text>
</comment>
<dbReference type="Proteomes" id="UP000006844">
    <property type="component" value="Chromosome"/>
</dbReference>
<sequence>MSTLLHLDSSPLGEASISRHLSNEFVQNWKKANPNGKIIRRDTTTSAIPPVTAAYVAAIYTPADSLTSEQKQLLSLSDTLISELEEANEYVLGVPMHNFSIPSTLKLWIDQIARVNRTFSYATGTPVGLLTGKKATFLLASGGNYDAGTAMESLNHAEPYLRTIFGFLGVTEVHFVNAGGAAALNYGADRATFLAPHVESIRARF</sequence>
<dbReference type="RefSeq" id="WP_013569732.1">
    <property type="nucleotide sequence ID" value="NC_014963.1"/>
</dbReference>
<feature type="binding site" evidence="6">
    <location>
        <begin position="16"/>
        <end position="18"/>
    </location>
    <ligand>
        <name>FMN</name>
        <dbReference type="ChEBI" id="CHEBI:58210"/>
    </ligand>
</feature>
<evidence type="ECO:0000256" key="2">
    <source>
        <dbReference type="ARBA" id="ARBA00022643"/>
    </source>
</evidence>
<reference evidence="8 9" key="1">
    <citation type="journal article" date="2012" name="Stand. Genomic Sci.">
        <title>Complete genome sequence of Terriglobus saanensis type strain SP1PR4(T), an Acidobacteria from tundra soil.</title>
        <authorList>
            <person name="Rawat S.R."/>
            <person name="Mannisto M.K."/>
            <person name="Starovoytov V."/>
            <person name="Goodwin L."/>
            <person name="Nolan M."/>
            <person name="Hauser L."/>
            <person name="Land M."/>
            <person name="Davenport K.W."/>
            <person name="Woyke T."/>
            <person name="Haggblom M.M."/>
        </authorList>
    </citation>
    <scope>NUCLEOTIDE SEQUENCE</scope>
    <source>
        <strain evidence="9">ATCC BAA-1853 / DSM 23119 / SP1PR4</strain>
    </source>
</reference>
<dbReference type="GO" id="GO:0010181">
    <property type="term" value="F:FMN binding"/>
    <property type="evidence" value="ECO:0007669"/>
    <property type="project" value="UniProtKB-UniRule"/>
</dbReference>
<evidence type="ECO:0000313" key="9">
    <source>
        <dbReference type="Proteomes" id="UP000006844"/>
    </source>
</evidence>
<name>E8V819_TERSS</name>
<keyword evidence="2 6" id="KW-0288">FMN</keyword>
<feature type="binding site" evidence="6">
    <location>
        <position position="10"/>
    </location>
    <ligand>
        <name>FMN</name>
        <dbReference type="ChEBI" id="CHEBI:58210"/>
    </ligand>
</feature>
<dbReference type="Gene3D" id="3.40.50.360">
    <property type="match status" value="1"/>
</dbReference>
<dbReference type="InterPro" id="IPR029039">
    <property type="entry name" value="Flavoprotein-like_sf"/>
</dbReference>
<dbReference type="InterPro" id="IPR050104">
    <property type="entry name" value="FMN-dep_NADH:Q_OxRdtase_AzoR1"/>
</dbReference>
<evidence type="ECO:0000259" key="7">
    <source>
        <dbReference type="Pfam" id="PF02525"/>
    </source>
</evidence>
<dbReference type="OrthoDB" id="9805013at2"/>
<dbReference type="Pfam" id="PF02525">
    <property type="entry name" value="Flavodoxin_2"/>
    <property type="match status" value="1"/>
</dbReference>
<feature type="domain" description="Flavodoxin-like fold" evidence="7">
    <location>
        <begin position="3"/>
        <end position="194"/>
    </location>
</feature>
<keyword evidence="4 6" id="KW-0520">NAD</keyword>
<comment type="similarity">
    <text evidence="6">Belongs to the azoreductase type 1 family.</text>
</comment>
<evidence type="ECO:0000256" key="1">
    <source>
        <dbReference type="ARBA" id="ARBA00022630"/>
    </source>
</evidence>
<gene>
    <name evidence="6" type="primary">azoR</name>
    <name evidence="8" type="ordered locus">AciPR4_3245</name>
</gene>
<comment type="catalytic activity">
    <reaction evidence="5">
        <text>N,N-dimethyl-1,4-phenylenediamine + anthranilate + 2 NAD(+) = 2-(4-dimethylaminophenyl)diazenylbenzoate + 2 NADH + 2 H(+)</text>
        <dbReference type="Rhea" id="RHEA:55872"/>
        <dbReference type="ChEBI" id="CHEBI:15378"/>
        <dbReference type="ChEBI" id="CHEBI:15783"/>
        <dbReference type="ChEBI" id="CHEBI:16567"/>
        <dbReference type="ChEBI" id="CHEBI:57540"/>
        <dbReference type="ChEBI" id="CHEBI:57945"/>
        <dbReference type="ChEBI" id="CHEBI:71579"/>
        <dbReference type="EC" id="1.7.1.17"/>
    </reaction>
    <physiologicalReaction direction="right-to-left" evidence="5">
        <dbReference type="Rhea" id="RHEA:55874"/>
    </physiologicalReaction>
</comment>
<dbReference type="HOGENOM" id="CLU_088964_0_0_0"/>
<dbReference type="EMBL" id="CP002467">
    <property type="protein sequence ID" value="ADV84001.1"/>
    <property type="molecule type" value="Genomic_DNA"/>
</dbReference>
<dbReference type="SUPFAM" id="SSF52218">
    <property type="entry name" value="Flavoproteins"/>
    <property type="match status" value="1"/>
</dbReference>
<comment type="cofactor">
    <cofactor evidence="6">
        <name>FMN</name>
        <dbReference type="ChEBI" id="CHEBI:58210"/>
    </cofactor>
    <text evidence="6">Binds 1 FMN per subunit.</text>
</comment>
<keyword evidence="3 6" id="KW-0560">Oxidoreductase</keyword>
<evidence type="ECO:0000256" key="3">
    <source>
        <dbReference type="ARBA" id="ARBA00023002"/>
    </source>
</evidence>
<accession>E8V819</accession>
<dbReference type="EC" id="1.6.5.-" evidence="6"/>
<organism evidence="8 9">
    <name type="scientific">Terriglobus saanensis (strain ATCC BAA-1853 / DSM 23119 / SP1PR4)</name>
    <dbReference type="NCBI Taxonomy" id="401053"/>
    <lineage>
        <taxon>Bacteria</taxon>
        <taxon>Pseudomonadati</taxon>
        <taxon>Acidobacteriota</taxon>
        <taxon>Terriglobia</taxon>
        <taxon>Terriglobales</taxon>
        <taxon>Acidobacteriaceae</taxon>
        <taxon>Terriglobus</taxon>
    </lineage>
</organism>
<protein>
    <recommendedName>
        <fullName evidence="6">FMN dependent NADH:quinone oxidoreductase</fullName>
        <ecNumber evidence="6">1.6.5.-</ecNumber>
    </recommendedName>
    <alternativeName>
        <fullName evidence="6">Azo-dye reductase</fullName>
    </alternativeName>
    <alternativeName>
        <fullName evidence="6">FMN-dependent NADH-azo compound oxidoreductase</fullName>
    </alternativeName>
    <alternativeName>
        <fullName evidence="6">FMN-dependent NADH-azoreductase</fullName>
        <ecNumber evidence="6">1.7.1.17</ecNumber>
    </alternativeName>
</protein>
<dbReference type="EC" id="1.7.1.17" evidence="6"/>
<dbReference type="GO" id="GO:0009055">
    <property type="term" value="F:electron transfer activity"/>
    <property type="evidence" value="ECO:0007669"/>
    <property type="project" value="UniProtKB-UniRule"/>
</dbReference>
<dbReference type="GO" id="GO:0016655">
    <property type="term" value="F:oxidoreductase activity, acting on NAD(P)H, quinone or similar compound as acceptor"/>
    <property type="evidence" value="ECO:0007669"/>
    <property type="project" value="InterPro"/>
</dbReference>
<proteinExistence type="inferred from homology"/>
<dbReference type="AlphaFoldDB" id="E8V819"/>
<dbReference type="PANTHER" id="PTHR43741:SF4">
    <property type="entry name" value="FMN-DEPENDENT NADH:QUINONE OXIDOREDUCTASE"/>
    <property type="match status" value="1"/>
</dbReference>
<dbReference type="InterPro" id="IPR003680">
    <property type="entry name" value="Flavodoxin_fold"/>
</dbReference>
<comment type="function">
    <text evidence="6">Also exhibits azoreductase activity. Catalyzes the reductive cleavage of the azo bond in aromatic azo compounds to the corresponding amines.</text>
</comment>
<dbReference type="eggNOG" id="COG1182">
    <property type="taxonomic scope" value="Bacteria"/>
</dbReference>
<dbReference type="InterPro" id="IPR023048">
    <property type="entry name" value="NADH:quinone_OxRdtase_FMN_depd"/>
</dbReference>